<gene>
    <name evidence="3" type="ORF">E2C01_066229</name>
</gene>
<evidence type="ECO:0000313" key="4">
    <source>
        <dbReference type="Proteomes" id="UP000324222"/>
    </source>
</evidence>
<evidence type="ECO:0000256" key="1">
    <source>
        <dbReference type="SAM" id="MobiDB-lite"/>
    </source>
</evidence>
<dbReference type="EMBL" id="VSRR010033809">
    <property type="protein sequence ID" value="MPC71937.1"/>
    <property type="molecule type" value="Genomic_DNA"/>
</dbReference>
<dbReference type="AlphaFoldDB" id="A0A5B7HRR5"/>
<feature type="compositionally biased region" description="Polar residues" evidence="1">
    <location>
        <begin position="42"/>
        <end position="60"/>
    </location>
</feature>
<keyword evidence="2" id="KW-1133">Transmembrane helix</keyword>
<dbReference type="Proteomes" id="UP000324222">
    <property type="component" value="Unassembled WGS sequence"/>
</dbReference>
<comment type="caution">
    <text evidence="3">The sequence shown here is derived from an EMBL/GenBank/DDBJ whole genome shotgun (WGS) entry which is preliminary data.</text>
</comment>
<evidence type="ECO:0000256" key="2">
    <source>
        <dbReference type="SAM" id="Phobius"/>
    </source>
</evidence>
<feature type="transmembrane region" description="Helical" evidence="2">
    <location>
        <begin position="216"/>
        <end position="236"/>
    </location>
</feature>
<name>A0A5B7HRR5_PORTR</name>
<keyword evidence="4" id="KW-1185">Reference proteome</keyword>
<keyword evidence="2" id="KW-0812">Transmembrane</keyword>
<reference evidence="3 4" key="1">
    <citation type="submission" date="2019-05" db="EMBL/GenBank/DDBJ databases">
        <title>Another draft genome of Portunus trituberculatus and its Hox gene families provides insights of decapod evolution.</title>
        <authorList>
            <person name="Jeong J.-H."/>
            <person name="Song I."/>
            <person name="Kim S."/>
            <person name="Choi T."/>
            <person name="Kim D."/>
            <person name="Ryu S."/>
            <person name="Kim W."/>
        </authorList>
    </citation>
    <scope>NUCLEOTIDE SEQUENCE [LARGE SCALE GENOMIC DNA]</scope>
    <source>
        <tissue evidence="3">Muscle</tissue>
    </source>
</reference>
<sequence>MNRKTRHGTEEVNSYRMLTAQGADIIACGQSLAEEKAPPISPSNHSGSGSTTSPVSQPAQPLNLPWASAGVDYRVSGLVLAAPQIEHGLESRTGWGICVCLPSPSKDCWFVSLVSTHAAASLHLVVKRRGTKLRSCDATRQHFGQPSQSQVPALQPGDLLAERRRDMAEEERETLLRSRLIISVASEMVVVREQSVSEHALQHLCAREEMKRKAPLELVVVVAVVVVVMMVLLLLLHHHHK</sequence>
<protein>
    <submittedName>
        <fullName evidence="3">Uncharacterized protein</fullName>
    </submittedName>
</protein>
<keyword evidence="2" id="KW-0472">Membrane</keyword>
<organism evidence="3 4">
    <name type="scientific">Portunus trituberculatus</name>
    <name type="common">Swimming crab</name>
    <name type="synonym">Neptunus trituberculatus</name>
    <dbReference type="NCBI Taxonomy" id="210409"/>
    <lineage>
        <taxon>Eukaryota</taxon>
        <taxon>Metazoa</taxon>
        <taxon>Ecdysozoa</taxon>
        <taxon>Arthropoda</taxon>
        <taxon>Crustacea</taxon>
        <taxon>Multicrustacea</taxon>
        <taxon>Malacostraca</taxon>
        <taxon>Eumalacostraca</taxon>
        <taxon>Eucarida</taxon>
        <taxon>Decapoda</taxon>
        <taxon>Pleocyemata</taxon>
        <taxon>Brachyura</taxon>
        <taxon>Eubrachyura</taxon>
        <taxon>Portunoidea</taxon>
        <taxon>Portunidae</taxon>
        <taxon>Portuninae</taxon>
        <taxon>Portunus</taxon>
    </lineage>
</organism>
<accession>A0A5B7HRR5</accession>
<evidence type="ECO:0000313" key="3">
    <source>
        <dbReference type="EMBL" id="MPC71937.1"/>
    </source>
</evidence>
<feature type="region of interest" description="Disordered" evidence="1">
    <location>
        <begin position="36"/>
        <end position="61"/>
    </location>
</feature>
<proteinExistence type="predicted"/>